<dbReference type="STRING" id="64702.SAMN05443377_10252"/>
<evidence type="ECO:0000313" key="4">
    <source>
        <dbReference type="Proteomes" id="UP000198815"/>
    </source>
</evidence>
<dbReference type="SUPFAM" id="SSF56112">
    <property type="entry name" value="Protein kinase-like (PK-like)"/>
    <property type="match status" value="1"/>
</dbReference>
<reference evidence="3 4" key="1">
    <citation type="submission" date="2016-10" db="EMBL/GenBank/DDBJ databases">
        <authorList>
            <person name="de Groot N.N."/>
        </authorList>
    </citation>
    <scope>NUCLEOTIDE SEQUENCE [LARGE SCALE GENOMIC DNA]</scope>
    <source>
        <strain evidence="3 4">DSM 16859</strain>
    </source>
</reference>
<keyword evidence="3" id="KW-0808">Transferase</keyword>
<sequence length="356" mass="39552">MSIATQASQLPTSPVRFDIEPQPTIAALVRAACQAWGLTDTTAEFIKYRENWVFKLTSGGDQFALRIHRPGYQSRASIQCEMAMLTALGREGLPVPRPRANGRDELVLSLRGDDSRSYQLDIQEWIADTKPLGEVTQLFLGGPVPEPATFEAIGELAGRTHSALARAVAEGRVDATARPSWDRDALVGPHPLWGDPRRLLDDDADRRVIDRAMRRISERLEALGQGEEDFGLIHGDLTPENLLVREGSLILIDFDDAGTGWHLFDLATAVVFLTARPDFVRYEQALLGGYERVRPLSQQALASWPDVLLARALTYLGWAADRRGDEAAEFLHDHFMAHVVQRARDYLSVPQAQPRG</sequence>
<dbReference type="GO" id="GO:0004672">
    <property type="term" value="F:protein kinase activity"/>
    <property type="evidence" value="ECO:0007669"/>
    <property type="project" value="InterPro"/>
</dbReference>
<keyword evidence="3" id="KW-0418">Kinase</keyword>
<dbReference type="InterPro" id="IPR050249">
    <property type="entry name" value="Pseudomonas-type_ThrB"/>
</dbReference>
<dbReference type="Proteomes" id="UP000198815">
    <property type="component" value="Unassembled WGS sequence"/>
</dbReference>
<proteinExistence type="inferred from homology"/>
<evidence type="ECO:0000313" key="3">
    <source>
        <dbReference type="EMBL" id="SER53815.1"/>
    </source>
</evidence>
<comment type="similarity">
    <text evidence="1">Belongs to the pseudomonas-type ThrB family.</text>
</comment>
<dbReference type="RefSeq" id="WP_091966971.1">
    <property type="nucleotide sequence ID" value="NZ_FOGZ01000002.1"/>
</dbReference>
<evidence type="ECO:0000256" key="1">
    <source>
        <dbReference type="ARBA" id="ARBA00038240"/>
    </source>
</evidence>
<dbReference type="PROSITE" id="PS00109">
    <property type="entry name" value="PROTEIN_KINASE_TYR"/>
    <property type="match status" value="1"/>
</dbReference>
<dbReference type="GO" id="GO:0019202">
    <property type="term" value="F:amino acid kinase activity"/>
    <property type="evidence" value="ECO:0007669"/>
    <property type="project" value="TreeGrafter"/>
</dbReference>
<dbReference type="PANTHER" id="PTHR21064">
    <property type="entry name" value="AMINOGLYCOSIDE PHOSPHOTRANSFERASE DOMAIN-CONTAINING PROTEIN-RELATED"/>
    <property type="match status" value="1"/>
</dbReference>
<dbReference type="OrthoDB" id="9800774at2"/>
<organism evidence="3 4">
    <name type="scientific">Propionibacterium cyclohexanicum</name>
    <dbReference type="NCBI Taxonomy" id="64702"/>
    <lineage>
        <taxon>Bacteria</taxon>
        <taxon>Bacillati</taxon>
        <taxon>Actinomycetota</taxon>
        <taxon>Actinomycetes</taxon>
        <taxon>Propionibacteriales</taxon>
        <taxon>Propionibacteriaceae</taxon>
        <taxon>Propionibacterium</taxon>
    </lineage>
</organism>
<protein>
    <submittedName>
        <fullName evidence="3">Ser/Thr protein kinase RdoA involved in Cpx stress response, MazF antagonist</fullName>
    </submittedName>
</protein>
<dbReference type="Gene3D" id="3.30.200.20">
    <property type="entry name" value="Phosphorylase Kinase, domain 1"/>
    <property type="match status" value="1"/>
</dbReference>
<evidence type="ECO:0000259" key="2">
    <source>
        <dbReference type="Pfam" id="PF01636"/>
    </source>
</evidence>
<dbReference type="Gene3D" id="3.90.1200.10">
    <property type="match status" value="1"/>
</dbReference>
<feature type="domain" description="Aminoglycoside phosphotransferase" evidence="2">
    <location>
        <begin position="50"/>
        <end position="296"/>
    </location>
</feature>
<gene>
    <name evidence="3" type="ORF">SAMN05443377_10252</name>
</gene>
<dbReference type="Pfam" id="PF01636">
    <property type="entry name" value="APH"/>
    <property type="match status" value="1"/>
</dbReference>
<dbReference type="InterPro" id="IPR011009">
    <property type="entry name" value="Kinase-like_dom_sf"/>
</dbReference>
<dbReference type="EMBL" id="FOGZ01000002">
    <property type="protein sequence ID" value="SER53815.1"/>
    <property type="molecule type" value="Genomic_DNA"/>
</dbReference>
<name>A0A1H9Q171_9ACTN</name>
<dbReference type="InterPro" id="IPR002575">
    <property type="entry name" value="Aminoglycoside_PTrfase"/>
</dbReference>
<accession>A0A1H9Q171</accession>
<dbReference type="AlphaFoldDB" id="A0A1H9Q171"/>
<keyword evidence="4" id="KW-1185">Reference proteome</keyword>
<dbReference type="InterPro" id="IPR008266">
    <property type="entry name" value="Tyr_kinase_AS"/>
</dbReference>
<dbReference type="PANTHER" id="PTHR21064:SF6">
    <property type="entry name" value="AMINOGLYCOSIDE PHOSPHOTRANSFERASE DOMAIN-CONTAINING PROTEIN"/>
    <property type="match status" value="1"/>
</dbReference>